<sequence length="159" mass="19227">MLINSKDGTIKLEAFATQLYKGMLLKQLQQTEFYKKKYHHARDVKTGYFWYYFDRMEERGYQFYLNLCFFEDQLHSIHMNTWKSTDPKDWNEWTEEKEMQIFHRNNAFLEMILGVSPTKKKIPYPSCTFKFSWGNIWSVYDPRSASSLMGISYSEEENN</sequence>
<proteinExistence type="predicted"/>
<dbReference type="Proteomes" id="UP000236182">
    <property type="component" value="Unassembled WGS sequence"/>
</dbReference>
<protein>
    <submittedName>
        <fullName evidence="1">Uncharacterized protein</fullName>
    </submittedName>
</protein>
<keyword evidence="2" id="KW-1185">Reference proteome</keyword>
<organism evidence="1 2">
    <name type="scientific">Chryseobacterium oncorhynchi</name>
    <dbReference type="NCBI Taxonomy" id="741074"/>
    <lineage>
        <taxon>Bacteria</taxon>
        <taxon>Pseudomonadati</taxon>
        <taxon>Bacteroidota</taxon>
        <taxon>Flavobacteriia</taxon>
        <taxon>Flavobacteriales</taxon>
        <taxon>Weeksellaceae</taxon>
        <taxon>Chryseobacterium group</taxon>
        <taxon>Chryseobacterium</taxon>
    </lineage>
</organism>
<dbReference type="OrthoDB" id="882910at2"/>
<reference evidence="1" key="1">
    <citation type="submission" date="2018-04" db="EMBL/GenBank/DDBJ databases">
        <title>Draft Genome Sequences of Chryseobacterium lactis NCTC11390T isolated from milk, Chryseobacterium oncorhynchi 701B-08T from rainbow trout, and Chryseobacterium viscerum 687B-08T from diseased fish.</title>
        <authorList>
            <person name="Jeong J.-J."/>
            <person name="Lee Y.J."/>
            <person name="Pathiraja D."/>
            <person name="Park B."/>
            <person name="Choi I.-G."/>
            <person name="Kim K.D."/>
        </authorList>
    </citation>
    <scope>NUCLEOTIDE SEQUENCE [LARGE SCALE GENOMIC DNA]</scope>
    <source>
        <strain evidence="1">701B-08</strain>
    </source>
</reference>
<comment type="caution">
    <text evidence="1">The sequence shown here is derived from an EMBL/GenBank/DDBJ whole genome shotgun (WGS) entry which is preliminary data.</text>
</comment>
<dbReference type="EMBL" id="PPEI02000002">
    <property type="protein sequence ID" value="PWN66514.1"/>
    <property type="molecule type" value="Genomic_DNA"/>
</dbReference>
<evidence type="ECO:0000313" key="1">
    <source>
        <dbReference type="EMBL" id="PWN66514.1"/>
    </source>
</evidence>
<accession>A0A316WYL6</accession>
<evidence type="ECO:0000313" key="2">
    <source>
        <dbReference type="Proteomes" id="UP000236182"/>
    </source>
</evidence>
<dbReference type="AlphaFoldDB" id="A0A316WYL6"/>
<name>A0A316WYL6_9FLAO</name>
<gene>
    <name evidence="1" type="ORF">C1638_009180</name>
</gene>
<dbReference type="RefSeq" id="WP_109620233.1">
    <property type="nucleotide sequence ID" value="NZ_PPEI02000002.1"/>
</dbReference>